<accession>A0A9D4AJ11</accession>
<evidence type="ECO:0000313" key="2">
    <source>
        <dbReference type="EMBL" id="KAH1122031.1"/>
    </source>
</evidence>
<gene>
    <name evidence="2" type="ORF">J1N35_005191</name>
</gene>
<dbReference type="Gene3D" id="4.10.60.10">
    <property type="entry name" value="Zinc finger, CCHC-type"/>
    <property type="match status" value="1"/>
</dbReference>
<dbReference type="GO" id="GO:0008270">
    <property type="term" value="F:zinc ion binding"/>
    <property type="evidence" value="ECO:0007669"/>
    <property type="project" value="InterPro"/>
</dbReference>
<feature type="domain" description="Retrovirus-related Pol polyprotein from transposon TNT 1-94-like beta-barrel" evidence="1">
    <location>
        <begin position="193"/>
        <end position="273"/>
    </location>
</feature>
<sequence length="396" mass="44495">MEKTSSALWKRLETLYATKSLANRLVLKQRLFTFHMNEGELLRDHISQFITLLNELKNVEVNIDDEDQAMLLLCSLPPSYKSFRETLIYGRDKLSFKDVKGHLLSRDKLDNELHLDSKADRQASVLVASKKRDKRCHYCKKLGHVKADCYKLQNKKAAKSNEEDVAGANLADESGDDFLLVSTGDNSKLTSEWILDSGCSFHMCPNREWFSTYSSIEGGVVRMGNGSSSKVIGIGTVKIRIHDGTIRILSNVRYVPDLRKNLISLSILDLKGCKINIESSSIKVSRGSLVLLKGKRTGSLYILEGSTLTGEIGRPSSVTESKSARLEQRQLGHRREKRMTISLKRGSLLDAGFEKLGHCVRDNHTRVNLAVYKSEARSLPVSKHRFDSVNSLHSSR</sequence>
<dbReference type="Proteomes" id="UP000828251">
    <property type="component" value="Unassembled WGS sequence"/>
</dbReference>
<evidence type="ECO:0000259" key="1">
    <source>
        <dbReference type="Pfam" id="PF22936"/>
    </source>
</evidence>
<proteinExistence type="predicted"/>
<name>A0A9D4AJ11_9ROSI</name>
<keyword evidence="3" id="KW-1185">Reference proteome</keyword>
<dbReference type="Pfam" id="PF22936">
    <property type="entry name" value="Pol_BBD"/>
    <property type="match status" value="1"/>
</dbReference>
<dbReference type="Pfam" id="PF14223">
    <property type="entry name" value="Retrotran_gag_2"/>
    <property type="match status" value="1"/>
</dbReference>
<evidence type="ECO:0000313" key="3">
    <source>
        <dbReference type="Proteomes" id="UP000828251"/>
    </source>
</evidence>
<comment type="caution">
    <text evidence="2">The sequence shown here is derived from an EMBL/GenBank/DDBJ whole genome shotgun (WGS) entry which is preliminary data.</text>
</comment>
<dbReference type="GO" id="GO:0003676">
    <property type="term" value="F:nucleic acid binding"/>
    <property type="evidence" value="ECO:0007669"/>
    <property type="project" value="InterPro"/>
</dbReference>
<organism evidence="2 3">
    <name type="scientific">Gossypium stocksii</name>
    <dbReference type="NCBI Taxonomy" id="47602"/>
    <lineage>
        <taxon>Eukaryota</taxon>
        <taxon>Viridiplantae</taxon>
        <taxon>Streptophyta</taxon>
        <taxon>Embryophyta</taxon>
        <taxon>Tracheophyta</taxon>
        <taxon>Spermatophyta</taxon>
        <taxon>Magnoliopsida</taxon>
        <taxon>eudicotyledons</taxon>
        <taxon>Gunneridae</taxon>
        <taxon>Pentapetalae</taxon>
        <taxon>rosids</taxon>
        <taxon>malvids</taxon>
        <taxon>Malvales</taxon>
        <taxon>Malvaceae</taxon>
        <taxon>Malvoideae</taxon>
        <taxon>Gossypium</taxon>
    </lineage>
</organism>
<dbReference type="PANTHER" id="PTHR47592">
    <property type="entry name" value="PBF68 PROTEIN"/>
    <property type="match status" value="1"/>
</dbReference>
<dbReference type="AlphaFoldDB" id="A0A9D4AJ11"/>
<dbReference type="PANTHER" id="PTHR47592:SF27">
    <property type="entry name" value="OS08G0421700 PROTEIN"/>
    <property type="match status" value="1"/>
</dbReference>
<dbReference type="InterPro" id="IPR036875">
    <property type="entry name" value="Znf_CCHC_sf"/>
</dbReference>
<dbReference type="EMBL" id="JAIQCV010000002">
    <property type="protein sequence ID" value="KAH1122031.1"/>
    <property type="molecule type" value="Genomic_DNA"/>
</dbReference>
<dbReference type="OrthoDB" id="1736601at2759"/>
<protein>
    <recommendedName>
        <fullName evidence="1">Retrovirus-related Pol polyprotein from transposon TNT 1-94-like beta-barrel domain-containing protein</fullName>
    </recommendedName>
</protein>
<dbReference type="InterPro" id="IPR054722">
    <property type="entry name" value="PolX-like_BBD"/>
</dbReference>
<dbReference type="SUPFAM" id="SSF57756">
    <property type="entry name" value="Retrovirus zinc finger-like domains"/>
    <property type="match status" value="1"/>
</dbReference>
<reference evidence="2 3" key="1">
    <citation type="journal article" date="2021" name="Plant Biotechnol. J.">
        <title>Multi-omics assisted identification of the key and species-specific regulatory components of drought-tolerant mechanisms in Gossypium stocksii.</title>
        <authorList>
            <person name="Yu D."/>
            <person name="Ke L."/>
            <person name="Zhang D."/>
            <person name="Wu Y."/>
            <person name="Sun Y."/>
            <person name="Mei J."/>
            <person name="Sun J."/>
            <person name="Sun Y."/>
        </authorList>
    </citation>
    <scope>NUCLEOTIDE SEQUENCE [LARGE SCALE GENOMIC DNA]</scope>
    <source>
        <strain evidence="3">cv. E1</strain>
        <tissue evidence="2">Leaf</tissue>
    </source>
</reference>